<comment type="caution">
    <text evidence="2">The sequence shown here is derived from an EMBL/GenBank/DDBJ whole genome shotgun (WGS) entry which is preliminary data.</text>
</comment>
<proteinExistence type="predicted"/>
<organism evidence="2">
    <name type="scientific">marine sediment metagenome</name>
    <dbReference type="NCBI Taxonomy" id="412755"/>
    <lineage>
        <taxon>unclassified sequences</taxon>
        <taxon>metagenomes</taxon>
        <taxon>ecological metagenomes</taxon>
    </lineage>
</organism>
<name>A0A0F9HUG6_9ZZZZ</name>
<evidence type="ECO:0000256" key="1">
    <source>
        <dbReference type="SAM" id="Phobius"/>
    </source>
</evidence>
<reference evidence="2" key="1">
    <citation type="journal article" date="2015" name="Nature">
        <title>Complex archaea that bridge the gap between prokaryotes and eukaryotes.</title>
        <authorList>
            <person name="Spang A."/>
            <person name="Saw J.H."/>
            <person name="Jorgensen S.L."/>
            <person name="Zaremba-Niedzwiedzka K."/>
            <person name="Martijn J."/>
            <person name="Lind A.E."/>
            <person name="van Eijk R."/>
            <person name="Schleper C."/>
            <person name="Guy L."/>
            <person name="Ettema T.J."/>
        </authorList>
    </citation>
    <scope>NUCLEOTIDE SEQUENCE</scope>
</reference>
<keyword evidence="1" id="KW-0472">Membrane</keyword>
<dbReference type="EMBL" id="LAZR01014138">
    <property type="protein sequence ID" value="KKM18812.1"/>
    <property type="molecule type" value="Genomic_DNA"/>
</dbReference>
<keyword evidence="1" id="KW-1133">Transmembrane helix</keyword>
<accession>A0A0F9HUG6</accession>
<protein>
    <recommendedName>
        <fullName evidence="3">DUF202 domain-containing protein</fullName>
    </recommendedName>
</protein>
<keyword evidence="1" id="KW-0812">Transmembrane</keyword>
<evidence type="ECO:0008006" key="3">
    <source>
        <dbReference type="Google" id="ProtNLM"/>
    </source>
</evidence>
<evidence type="ECO:0000313" key="2">
    <source>
        <dbReference type="EMBL" id="KKM18812.1"/>
    </source>
</evidence>
<sequence>MEELTKTTETKQSFIKKLKEGYKKLTPLDHARAKKSGHQWAIIGGALAIGVMFYRGVWYFALFLGAIIWLQYVELRKEKQKIDGIIKMQEQMDQQTNIKNDLDRLEKIGL</sequence>
<dbReference type="AlphaFoldDB" id="A0A0F9HUG6"/>
<gene>
    <name evidence="2" type="ORF">LCGC14_1661880</name>
</gene>
<feature type="transmembrane region" description="Helical" evidence="1">
    <location>
        <begin position="40"/>
        <end position="70"/>
    </location>
</feature>